<dbReference type="EMBL" id="BX569690">
    <property type="protein sequence ID" value="CAE06989.1"/>
    <property type="molecule type" value="Genomic_DNA"/>
</dbReference>
<reference evidence="2 3" key="1">
    <citation type="journal article" date="2003" name="Nature">
        <title>The genome of a motile marine Synechococcus.</title>
        <authorList>
            <person name="Palenik B."/>
            <person name="Brahamsha B."/>
            <person name="Larimer F."/>
            <person name="Land M."/>
            <person name="Hauser L."/>
            <person name="Chain P."/>
            <person name="Lamerdin J."/>
            <person name="Regala W."/>
            <person name="Allen E.A."/>
            <person name="McCarren J."/>
            <person name="Paulsen I."/>
            <person name="Dufresne A."/>
            <person name="Partensky F."/>
            <person name="Webb E."/>
            <person name="Waterbury J."/>
        </authorList>
    </citation>
    <scope>NUCLEOTIDE SEQUENCE [LARGE SCALE GENOMIC DNA]</scope>
    <source>
        <strain evidence="2 3">WH8102</strain>
    </source>
</reference>
<dbReference type="CDD" id="cd05403">
    <property type="entry name" value="NT_KNTase_like"/>
    <property type="match status" value="1"/>
</dbReference>
<accession>Q7U8Y5</accession>
<dbReference type="InterPro" id="IPR041633">
    <property type="entry name" value="Polbeta"/>
</dbReference>
<dbReference type="KEGG" id="syw:SYNW0474"/>
<dbReference type="Pfam" id="PF18765">
    <property type="entry name" value="Polbeta"/>
    <property type="match status" value="1"/>
</dbReference>
<protein>
    <recommendedName>
        <fullName evidence="1">Polymerase beta nucleotidyltransferase domain-containing protein</fullName>
    </recommendedName>
</protein>
<dbReference type="STRING" id="84588.SYNW0474"/>
<dbReference type="eggNOG" id="COG1708">
    <property type="taxonomic scope" value="Bacteria"/>
</dbReference>
<dbReference type="SUPFAM" id="SSF81301">
    <property type="entry name" value="Nucleotidyltransferase"/>
    <property type="match status" value="1"/>
</dbReference>
<keyword evidence="3" id="KW-1185">Reference proteome</keyword>
<dbReference type="Gene3D" id="3.30.460.10">
    <property type="entry name" value="Beta Polymerase, domain 2"/>
    <property type="match status" value="1"/>
</dbReference>
<evidence type="ECO:0000313" key="2">
    <source>
        <dbReference type="EMBL" id="CAE06989.1"/>
    </source>
</evidence>
<organism evidence="2 3">
    <name type="scientific">Parasynechococcus marenigrum (strain WH8102)</name>
    <dbReference type="NCBI Taxonomy" id="84588"/>
    <lineage>
        <taxon>Bacteria</taxon>
        <taxon>Bacillati</taxon>
        <taxon>Cyanobacteriota</taxon>
        <taxon>Cyanophyceae</taxon>
        <taxon>Synechococcales</taxon>
        <taxon>Prochlorococcaceae</taxon>
        <taxon>Parasynechococcus</taxon>
        <taxon>Parasynechococcus marenigrum</taxon>
    </lineage>
</organism>
<evidence type="ECO:0000313" key="3">
    <source>
        <dbReference type="Proteomes" id="UP000001422"/>
    </source>
</evidence>
<dbReference type="Proteomes" id="UP000001422">
    <property type="component" value="Chromosome"/>
</dbReference>
<feature type="domain" description="Polymerase beta nucleotidyltransferase" evidence="1">
    <location>
        <begin position="17"/>
        <end position="91"/>
    </location>
</feature>
<proteinExistence type="predicted"/>
<gene>
    <name evidence="2" type="ordered locus">SYNW0474</name>
</gene>
<dbReference type="InterPro" id="IPR043519">
    <property type="entry name" value="NT_sf"/>
</dbReference>
<evidence type="ECO:0000259" key="1">
    <source>
        <dbReference type="Pfam" id="PF18765"/>
    </source>
</evidence>
<dbReference type="AlphaFoldDB" id="Q7U8Y5"/>
<name>Q7U8Y5_PARMW</name>
<dbReference type="RefSeq" id="WP_011127348.1">
    <property type="nucleotide sequence ID" value="NC_005070.1"/>
</dbReference>
<dbReference type="HOGENOM" id="CLU_130257_5_1_3"/>
<sequence length="100" mass="11199">MTMVLEIPGVPEPSCQRLAEVLLQQPGLEQVWLFGSRAMGCHRPGSDLDLCLIGDAITHQDRLRLMHAIDELLLPWSVDLALWHELPEDLRGHQPRSASA</sequence>